<dbReference type="InterPro" id="IPR017452">
    <property type="entry name" value="GPCR_Rhodpsn_7TM"/>
</dbReference>
<feature type="transmembrane region" description="Helical" evidence="14">
    <location>
        <begin position="176"/>
        <end position="202"/>
    </location>
</feature>
<feature type="region of interest" description="Disordered" evidence="13">
    <location>
        <begin position="316"/>
        <end position="339"/>
    </location>
</feature>
<feature type="transmembrane region" description="Helical" evidence="14">
    <location>
        <begin position="46"/>
        <end position="68"/>
    </location>
</feature>
<feature type="transmembrane region" description="Helical" evidence="14">
    <location>
        <begin position="12"/>
        <end position="34"/>
    </location>
</feature>
<evidence type="ECO:0000256" key="3">
    <source>
        <dbReference type="ARBA" id="ARBA00022480"/>
    </source>
</evidence>
<organism evidence="16 17">
    <name type="scientific">Oryzias melastigma</name>
    <name type="common">Marine medaka</name>
    <dbReference type="NCBI Taxonomy" id="30732"/>
    <lineage>
        <taxon>Eukaryota</taxon>
        <taxon>Metazoa</taxon>
        <taxon>Chordata</taxon>
        <taxon>Craniata</taxon>
        <taxon>Vertebrata</taxon>
        <taxon>Euteleostomi</taxon>
        <taxon>Actinopterygii</taxon>
        <taxon>Neopterygii</taxon>
        <taxon>Teleostei</taxon>
        <taxon>Neoteleostei</taxon>
        <taxon>Acanthomorphata</taxon>
        <taxon>Ovalentaria</taxon>
        <taxon>Atherinomorphae</taxon>
        <taxon>Beloniformes</taxon>
        <taxon>Adrianichthyidae</taxon>
        <taxon>Oryziinae</taxon>
        <taxon>Oryzias</taxon>
    </lineage>
</organism>
<evidence type="ECO:0000256" key="11">
    <source>
        <dbReference type="RuleBase" id="RU004423"/>
    </source>
</evidence>
<feature type="transmembrane region" description="Helical" evidence="14">
    <location>
        <begin position="229"/>
        <end position="250"/>
    </location>
</feature>
<feature type="domain" description="G-protein coupled receptors family 1 profile" evidence="15">
    <location>
        <begin position="24"/>
        <end position="282"/>
    </location>
</feature>
<dbReference type="Proteomes" id="UP000646548">
    <property type="component" value="Unassembled WGS sequence"/>
</dbReference>
<evidence type="ECO:0000256" key="8">
    <source>
        <dbReference type="ARBA" id="ARBA00023136"/>
    </source>
</evidence>
<dbReference type="GO" id="GO:0033038">
    <property type="term" value="F:bitter taste receptor activity"/>
    <property type="evidence" value="ECO:0007669"/>
    <property type="project" value="InterPro"/>
</dbReference>
<dbReference type="PROSITE" id="PS50262">
    <property type="entry name" value="G_PROTEIN_RECEP_F1_2"/>
    <property type="match status" value="1"/>
</dbReference>
<evidence type="ECO:0000256" key="6">
    <source>
        <dbReference type="ARBA" id="ARBA00022989"/>
    </source>
</evidence>
<comment type="subcellular location">
    <subcellularLocation>
        <location evidence="1 12">Membrane</location>
        <topology evidence="1 12">Multi-pass membrane protein</topology>
    </subcellularLocation>
</comment>
<evidence type="ECO:0000256" key="10">
    <source>
        <dbReference type="ARBA" id="ARBA00023224"/>
    </source>
</evidence>
<sequence>MFGLSKLTVWVFTGLVATATIFFNSYIFLVSLWRQKDKKQRSPSDIIIIALSVSNTIYQLVSYIWMTMDIIDVRCRIDQMFYTILLLVIMGLKFTILWDTSFLAFYYSTKLVTAPNRCYTQIHTAILKHVTLAVFVIALTGLATCIPVLIVFHPNNQTAVNKDCGILLPDSTAGQIYNIVFLILSDVLPGLIMLKCCVSISFHLGMHLHHMKASTNGAHPPKLGSQMRVIQMALTLVINFLIFLIADLYVNYQIVVNHDSSVGVTILVMSAFAAVTATVLIYGKKTLWKALIHEINSCLDEEGNTFHRPQVRSAETLTAPNTAETEQEDCSPNPHAELK</sequence>
<reference evidence="16" key="1">
    <citation type="journal article" name="BMC Genomics">
        <title>Long-read sequencing and de novo genome assembly of marine medaka (Oryzias melastigma).</title>
        <authorList>
            <person name="Liang P."/>
            <person name="Saqib H.S.A."/>
            <person name="Ni X."/>
            <person name="Shen Y."/>
        </authorList>
    </citation>
    <scope>NUCLEOTIDE SEQUENCE</scope>
    <source>
        <strain evidence="16">Bigg-433</strain>
    </source>
</reference>
<evidence type="ECO:0000259" key="15">
    <source>
        <dbReference type="PROSITE" id="PS50262"/>
    </source>
</evidence>
<dbReference type="InterPro" id="IPR007960">
    <property type="entry name" value="TAS2R"/>
</dbReference>
<evidence type="ECO:0000313" key="16">
    <source>
        <dbReference type="EMBL" id="KAF6723594.1"/>
    </source>
</evidence>
<gene>
    <name evidence="16" type="ORF">FQA47_017103</name>
</gene>
<proteinExistence type="inferred from homology"/>
<dbReference type="Pfam" id="PF05296">
    <property type="entry name" value="TAS2R"/>
    <property type="match status" value="1"/>
</dbReference>
<dbReference type="CDD" id="cd00637">
    <property type="entry name" value="7tm_classA_rhodopsin-like"/>
    <property type="match status" value="1"/>
</dbReference>
<comment type="similarity">
    <text evidence="2 11">Belongs to the G-protein coupled receptor T2R family.</text>
</comment>
<accession>A0A834C9G3</accession>
<comment type="caution">
    <text evidence="16">The sequence shown here is derived from an EMBL/GenBank/DDBJ whole genome shotgun (WGS) entry which is preliminary data.</text>
</comment>
<evidence type="ECO:0000256" key="12">
    <source>
        <dbReference type="RuleBase" id="RU004424"/>
    </source>
</evidence>
<feature type="transmembrane region" description="Helical" evidence="14">
    <location>
        <begin position="262"/>
        <end position="283"/>
    </location>
</feature>
<feature type="transmembrane region" description="Helical" evidence="14">
    <location>
        <begin position="80"/>
        <end position="109"/>
    </location>
</feature>
<dbReference type="Gene3D" id="1.20.1070.10">
    <property type="entry name" value="Rhodopsin 7-helix transmembrane proteins"/>
    <property type="match status" value="1"/>
</dbReference>
<keyword evidence="7 12" id="KW-0297">G-protein coupled receptor</keyword>
<dbReference type="GO" id="GO:0016020">
    <property type="term" value="C:membrane"/>
    <property type="evidence" value="ECO:0007669"/>
    <property type="project" value="UniProtKB-SubCell"/>
</dbReference>
<protein>
    <recommendedName>
        <fullName evidence="12">Taste receptor type 2</fullName>
    </recommendedName>
</protein>
<dbReference type="GO" id="GO:0004930">
    <property type="term" value="F:G protein-coupled receptor activity"/>
    <property type="evidence" value="ECO:0007669"/>
    <property type="project" value="UniProtKB-KW"/>
</dbReference>
<name>A0A834C9G3_ORYME</name>
<evidence type="ECO:0000256" key="9">
    <source>
        <dbReference type="ARBA" id="ARBA00023170"/>
    </source>
</evidence>
<keyword evidence="8 12" id="KW-0472">Membrane</keyword>
<evidence type="ECO:0000313" key="17">
    <source>
        <dbReference type="Proteomes" id="UP000646548"/>
    </source>
</evidence>
<keyword evidence="10 12" id="KW-0807">Transducer</keyword>
<keyword evidence="5 12" id="KW-0812">Transmembrane</keyword>
<evidence type="ECO:0000256" key="5">
    <source>
        <dbReference type="ARBA" id="ARBA00022692"/>
    </source>
</evidence>
<keyword evidence="4 12" id="KW-0716">Sensory transduction</keyword>
<dbReference type="PANTHER" id="PTHR11394">
    <property type="entry name" value="TASTE RECEPTOR TYPE 2"/>
    <property type="match status" value="1"/>
</dbReference>
<evidence type="ECO:0000256" key="13">
    <source>
        <dbReference type="SAM" id="MobiDB-lite"/>
    </source>
</evidence>
<keyword evidence="9 12" id="KW-0675">Receptor</keyword>
<dbReference type="SUPFAM" id="SSF81321">
    <property type="entry name" value="Family A G protein-coupled receptor-like"/>
    <property type="match status" value="1"/>
</dbReference>
<evidence type="ECO:0000256" key="4">
    <source>
        <dbReference type="ARBA" id="ARBA00022606"/>
    </source>
</evidence>
<feature type="transmembrane region" description="Helical" evidence="14">
    <location>
        <begin position="130"/>
        <end position="152"/>
    </location>
</feature>
<evidence type="ECO:0000256" key="7">
    <source>
        <dbReference type="ARBA" id="ARBA00023040"/>
    </source>
</evidence>
<dbReference type="AlphaFoldDB" id="A0A834C9G3"/>
<dbReference type="EMBL" id="WKFB01000419">
    <property type="protein sequence ID" value="KAF6723594.1"/>
    <property type="molecule type" value="Genomic_DNA"/>
</dbReference>
<keyword evidence="3 12" id="KW-0919">Taste</keyword>
<evidence type="ECO:0000256" key="2">
    <source>
        <dbReference type="ARBA" id="ARBA00007376"/>
    </source>
</evidence>
<dbReference type="PANTHER" id="PTHR11394:SF148">
    <property type="entry name" value="TASTE RECEPTOR TYPE 2"/>
    <property type="match status" value="1"/>
</dbReference>
<evidence type="ECO:0000256" key="1">
    <source>
        <dbReference type="ARBA" id="ARBA00004141"/>
    </source>
</evidence>
<evidence type="ECO:0000256" key="14">
    <source>
        <dbReference type="SAM" id="Phobius"/>
    </source>
</evidence>
<keyword evidence="6 14" id="KW-1133">Transmembrane helix</keyword>